<protein>
    <recommendedName>
        <fullName evidence="1">non-specific serine/threonine protein kinase</fullName>
        <ecNumber evidence="1">2.7.11.1</ecNumber>
    </recommendedName>
</protein>
<comment type="caution">
    <text evidence="10">The sequence shown here is derived from an EMBL/GenBank/DDBJ whole genome shotgun (WGS) entry which is preliminary data.</text>
</comment>
<dbReference type="Pfam" id="PF00069">
    <property type="entry name" value="Pkinase"/>
    <property type="match status" value="1"/>
</dbReference>
<dbReference type="CDD" id="cd14014">
    <property type="entry name" value="STKc_PknB_like"/>
    <property type="match status" value="1"/>
</dbReference>
<evidence type="ECO:0000256" key="8">
    <source>
        <dbReference type="ARBA" id="ARBA00048679"/>
    </source>
</evidence>
<dbReference type="EC" id="2.7.11.1" evidence="1"/>
<dbReference type="EMBL" id="JAGSCS010000023">
    <property type="protein sequence ID" value="MBR0577202.1"/>
    <property type="molecule type" value="Genomic_DNA"/>
</dbReference>
<gene>
    <name evidence="10" type="ORF">KCG48_12835</name>
</gene>
<dbReference type="GO" id="GO:0004674">
    <property type="term" value="F:protein serine/threonine kinase activity"/>
    <property type="evidence" value="ECO:0007669"/>
    <property type="project" value="UniProtKB-KW"/>
</dbReference>
<evidence type="ECO:0000256" key="4">
    <source>
        <dbReference type="ARBA" id="ARBA00022741"/>
    </source>
</evidence>
<keyword evidence="3" id="KW-0808">Transferase</keyword>
<evidence type="ECO:0000256" key="1">
    <source>
        <dbReference type="ARBA" id="ARBA00012513"/>
    </source>
</evidence>
<keyword evidence="6" id="KW-0067">ATP-binding</keyword>
<dbReference type="PROSITE" id="PS50011">
    <property type="entry name" value="PROTEIN_KINASE_DOM"/>
    <property type="match status" value="1"/>
</dbReference>
<dbReference type="SMART" id="SM00220">
    <property type="entry name" value="S_TKc"/>
    <property type="match status" value="1"/>
</dbReference>
<dbReference type="PROSITE" id="PS00108">
    <property type="entry name" value="PROTEIN_KINASE_ST"/>
    <property type="match status" value="1"/>
</dbReference>
<evidence type="ECO:0000256" key="7">
    <source>
        <dbReference type="ARBA" id="ARBA00047899"/>
    </source>
</evidence>
<evidence type="ECO:0000256" key="5">
    <source>
        <dbReference type="ARBA" id="ARBA00022777"/>
    </source>
</evidence>
<accession>A0A941CS37</accession>
<dbReference type="InterPro" id="IPR008271">
    <property type="entry name" value="Ser/Thr_kinase_AS"/>
</dbReference>
<dbReference type="InterPro" id="IPR000719">
    <property type="entry name" value="Prot_kinase_dom"/>
</dbReference>
<proteinExistence type="predicted"/>
<keyword evidence="11" id="KW-1185">Reference proteome</keyword>
<reference evidence="10" key="1">
    <citation type="submission" date="2021-04" db="EMBL/GenBank/DDBJ databases">
        <title>Proteiniclasticum sedimins sp. nov., an obligate anaerobic bacterium isolated from anaerobic sludge.</title>
        <authorList>
            <person name="Liu J."/>
        </authorList>
    </citation>
    <scope>NUCLEOTIDE SEQUENCE</scope>
    <source>
        <strain evidence="10">BAD-10</strain>
    </source>
</reference>
<evidence type="ECO:0000259" key="9">
    <source>
        <dbReference type="PROSITE" id="PS50011"/>
    </source>
</evidence>
<sequence length="347" mass="39614">MPNILTLIQFEKTSDIGNNEGKNSNVFIANDLQLGSTLVIKRMEKSKFKPEEYFSESKMLYDSKHPNVAEIQYASQDNDNIYLAMPYYRNGSLNTLCNNRFLTVREIVKYSLDLLSAVSFIHSKNMLHLDIKPTNILIDDTGKAILTDFGLSKYMDGNGVAEQPYNYRMHVDPEWYQSSGRTIQSDIYQIGLTMYRLCNGIGVLNSQLSDQKITTPDQLKDAILKGKFPDRKLFFPHVPKQLQKIILKALQINPDSRYMNTIEMMNDISSVDSNLDWQFTGDLSTPYVKSDETYEYCICVKTKNTIECVKTNIATKKTTKMSKYCMKYTDNGKDLFVKLASIVGGIS</sequence>
<evidence type="ECO:0000313" key="11">
    <source>
        <dbReference type="Proteomes" id="UP000675379"/>
    </source>
</evidence>
<evidence type="ECO:0000256" key="2">
    <source>
        <dbReference type="ARBA" id="ARBA00022527"/>
    </source>
</evidence>
<dbReference type="RefSeq" id="WP_211802618.1">
    <property type="nucleotide sequence ID" value="NZ_JAGSCS010000023.1"/>
</dbReference>
<comment type="catalytic activity">
    <reaction evidence="7">
        <text>L-threonyl-[protein] + ATP = O-phospho-L-threonyl-[protein] + ADP + H(+)</text>
        <dbReference type="Rhea" id="RHEA:46608"/>
        <dbReference type="Rhea" id="RHEA-COMP:11060"/>
        <dbReference type="Rhea" id="RHEA-COMP:11605"/>
        <dbReference type="ChEBI" id="CHEBI:15378"/>
        <dbReference type="ChEBI" id="CHEBI:30013"/>
        <dbReference type="ChEBI" id="CHEBI:30616"/>
        <dbReference type="ChEBI" id="CHEBI:61977"/>
        <dbReference type="ChEBI" id="CHEBI:456216"/>
        <dbReference type="EC" id="2.7.11.1"/>
    </reaction>
</comment>
<dbReference type="PANTHER" id="PTHR43895">
    <property type="entry name" value="CALCIUM/CALMODULIN-DEPENDENT PROTEIN KINASE KINASE-RELATED"/>
    <property type="match status" value="1"/>
</dbReference>
<keyword evidence="5 10" id="KW-0418">Kinase</keyword>
<dbReference type="GO" id="GO:0005524">
    <property type="term" value="F:ATP binding"/>
    <property type="evidence" value="ECO:0007669"/>
    <property type="project" value="UniProtKB-KW"/>
</dbReference>
<keyword evidence="4" id="KW-0547">Nucleotide-binding</keyword>
<organism evidence="10 11">
    <name type="scientific">Proteiniclasticum sediminis</name>
    <dbReference type="NCBI Taxonomy" id="2804028"/>
    <lineage>
        <taxon>Bacteria</taxon>
        <taxon>Bacillati</taxon>
        <taxon>Bacillota</taxon>
        <taxon>Clostridia</taxon>
        <taxon>Eubacteriales</taxon>
        <taxon>Clostridiaceae</taxon>
        <taxon>Proteiniclasticum</taxon>
    </lineage>
</organism>
<evidence type="ECO:0000256" key="6">
    <source>
        <dbReference type="ARBA" id="ARBA00022840"/>
    </source>
</evidence>
<feature type="domain" description="Protein kinase" evidence="9">
    <location>
        <begin position="12"/>
        <end position="275"/>
    </location>
</feature>
<dbReference type="GO" id="GO:0007165">
    <property type="term" value="P:signal transduction"/>
    <property type="evidence" value="ECO:0007669"/>
    <property type="project" value="TreeGrafter"/>
</dbReference>
<dbReference type="SUPFAM" id="SSF56112">
    <property type="entry name" value="Protein kinase-like (PK-like)"/>
    <property type="match status" value="1"/>
</dbReference>
<evidence type="ECO:0000256" key="3">
    <source>
        <dbReference type="ARBA" id="ARBA00022679"/>
    </source>
</evidence>
<dbReference type="AlphaFoldDB" id="A0A941CS37"/>
<dbReference type="Gene3D" id="1.10.510.10">
    <property type="entry name" value="Transferase(Phosphotransferase) domain 1"/>
    <property type="match status" value="1"/>
</dbReference>
<name>A0A941CS37_9CLOT</name>
<comment type="catalytic activity">
    <reaction evidence="8">
        <text>L-seryl-[protein] + ATP = O-phospho-L-seryl-[protein] + ADP + H(+)</text>
        <dbReference type="Rhea" id="RHEA:17989"/>
        <dbReference type="Rhea" id="RHEA-COMP:9863"/>
        <dbReference type="Rhea" id="RHEA-COMP:11604"/>
        <dbReference type="ChEBI" id="CHEBI:15378"/>
        <dbReference type="ChEBI" id="CHEBI:29999"/>
        <dbReference type="ChEBI" id="CHEBI:30616"/>
        <dbReference type="ChEBI" id="CHEBI:83421"/>
        <dbReference type="ChEBI" id="CHEBI:456216"/>
        <dbReference type="EC" id="2.7.11.1"/>
    </reaction>
</comment>
<dbReference type="InterPro" id="IPR011009">
    <property type="entry name" value="Kinase-like_dom_sf"/>
</dbReference>
<evidence type="ECO:0000313" key="10">
    <source>
        <dbReference type="EMBL" id="MBR0577202.1"/>
    </source>
</evidence>
<dbReference type="Proteomes" id="UP000675379">
    <property type="component" value="Unassembled WGS sequence"/>
</dbReference>
<dbReference type="PANTHER" id="PTHR43895:SF32">
    <property type="entry name" value="SERINE_THREONINE-PROTEIN KINASE CHK1"/>
    <property type="match status" value="1"/>
</dbReference>
<keyword evidence="2 10" id="KW-0723">Serine/threonine-protein kinase</keyword>